<evidence type="ECO:0000256" key="2">
    <source>
        <dbReference type="SAM" id="SignalP"/>
    </source>
</evidence>
<protein>
    <recommendedName>
        <fullName evidence="5">Gram-positive cocci surface proteins LPxTG domain-containing protein</fullName>
    </recommendedName>
</protein>
<evidence type="ECO:0000313" key="4">
    <source>
        <dbReference type="Proteomes" id="UP000478463"/>
    </source>
</evidence>
<accession>A0A6L7IR65</accession>
<evidence type="ECO:0000256" key="1">
    <source>
        <dbReference type="SAM" id="MobiDB-lite"/>
    </source>
</evidence>
<name>A0A6L7IR65_9ACTN</name>
<dbReference type="KEGG" id="egd:GS424_007480"/>
<keyword evidence="2" id="KW-0732">Signal</keyword>
<gene>
    <name evidence="3" type="ORF">GS424_007480</name>
</gene>
<dbReference type="AlphaFoldDB" id="A0A6L7IR65"/>
<reference evidence="3 4" key="1">
    <citation type="submission" date="2020-10" db="EMBL/GenBank/DDBJ databases">
        <title>Eggerthella sp. nov., isolated from human feces.</title>
        <authorList>
            <person name="Yajun G."/>
        </authorList>
    </citation>
    <scope>NUCLEOTIDE SEQUENCE [LARGE SCALE GENOMIC DNA]</scope>
    <source>
        <strain evidence="3 4">HF-1101</strain>
    </source>
</reference>
<dbReference type="InterPro" id="IPR012332">
    <property type="entry name" value="Autotransporter_pectin_lyase_C"/>
</dbReference>
<feature type="signal peptide" evidence="2">
    <location>
        <begin position="1"/>
        <end position="32"/>
    </location>
</feature>
<organism evidence="3 4">
    <name type="scientific">Eggerthella guodeyinii</name>
    <dbReference type="NCBI Taxonomy" id="2690837"/>
    <lineage>
        <taxon>Bacteria</taxon>
        <taxon>Bacillati</taxon>
        <taxon>Actinomycetota</taxon>
        <taxon>Coriobacteriia</taxon>
        <taxon>Eggerthellales</taxon>
        <taxon>Eggerthellaceae</taxon>
        <taxon>Eggerthella</taxon>
    </lineage>
</organism>
<proteinExistence type="predicted"/>
<feature type="chain" id="PRO_5038991706" description="Gram-positive cocci surface proteins LPxTG domain-containing protein" evidence="2">
    <location>
        <begin position="33"/>
        <end position="570"/>
    </location>
</feature>
<dbReference type="Gene3D" id="2.160.20.20">
    <property type="match status" value="1"/>
</dbReference>
<evidence type="ECO:0008006" key="5">
    <source>
        <dbReference type="Google" id="ProtNLM"/>
    </source>
</evidence>
<sequence>MVTVGTVEGRRARRLALAAAMAAALALAGAQAAWADAEDGALAAERVAPGAASREAAADYGIATLSDEPAARADFGNGTSVVGTLDYCLREAETWQEDACTITLLEDTRFKGMDRFGSNVGAFIFDEAASVTLDLNGHTATAERPVTFILSDTARMTVKDSGSGGALVNGPGKGYALFMLGYTPDGSDAAALSIEGGAIDSGASWAVQVDYSCSLTMTGGSVTSSGDLAIGAWDGTVSMSGGSVTASAGSAGALYLDGRQGNLRASISGGTLTAQVAQAVRVESGARLNLSGSPTLSGKLADGSGSCGLLCASGASVTANDGASAPAPYRGEPIATQTSESMAVGEAFVSGLDASNANLFPLVGREDAAGAVFDGSALKLAAADDPAVALLADLRAALGAAPQDAVDLRAADELRARLAADPRLANQLHLLSEGERATLEERTAALAAIDAFEAAVAALPKPTDAGARTALDAAQALYAAVPDAYRSDAFVSPVSVAALADFEKAVAEAEKPAPLPQPDPEPQQPAPLPAKPAAPAALAATGDGVPAAPAALLGLAAGAAALAAARRRNA</sequence>
<feature type="region of interest" description="Disordered" evidence="1">
    <location>
        <begin position="509"/>
        <end position="539"/>
    </location>
</feature>
<dbReference type="RefSeq" id="WP_160941730.1">
    <property type="nucleotide sequence ID" value="NZ_CP063310.1"/>
</dbReference>
<dbReference type="EMBL" id="CP063310">
    <property type="protein sequence ID" value="QOS69668.1"/>
    <property type="molecule type" value="Genomic_DNA"/>
</dbReference>
<dbReference type="Proteomes" id="UP000478463">
    <property type="component" value="Chromosome"/>
</dbReference>
<evidence type="ECO:0000313" key="3">
    <source>
        <dbReference type="EMBL" id="QOS69668.1"/>
    </source>
</evidence>
<feature type="compositionally biased region" description="Pro residues" evidence="1">
    <location>
        <begin position="513"/>
        <end position="532"/>
    </location>
</feature>